<dbReference type="Proteomes" id="UP000887565">
    <property type="component" value="Unplaced"/>
</dbReference>
<organism evidence="2 3">
    <name type="scientific">Romanomermis culicivorax</name>
    <name type="common">Nematode worm</name>
    <dbReference type="NCBI Taxonomy" id="13658"/>
    <lineage>
        <taxon>Eukaryota</taxon>
        <taxon>Metazoa</taxon>
        <taxon>Ecdysozoa</taxon>
        <taxon>Nematoda</taxon>
        <taxon>Enoplea</taxon>
        <taxon>Dorylaimia</taxon>
        <taxon>Mermithida</taxon>
        <taxon>Mermithoidea</taxon>
        <taxon>Mermithidae</taxon>
        <taxon>Romanomermis</taxon>
    </lineage>
</organism>
<dbReference type="AlphaFoldDB" id="A0A915JF49"/>
<accession>A0A915JF49</accession>
<evidence type="ECO:0000313" key="2">
    <source>
        <dbReference type="Proteomes" id="UP000887565"/>
    </source>
</evidence>
<proteinExistence type="predicted"/>
<feature type="region of interest" description="Disordered" evidence="1">
    <location>
        <begin position="1"/>
        <end position="20"/>
    </location>
</feature>
<dbReference type="WBParaSite" id="nRc.2.0.1.t24819-RA">
    <property type="protein sequence ID" value="nRc.2.0.1.t24819-RA"/>
    <property type="gene ID" value="nRc.2.0.1.g24819"/>
</dbReference>
<reference evidence="3" key="1">
    <citation type="submission" date="2022-11" db="UniProtKB">
        <authorList>
            <consortium name="WormBaseParasite"/>
        </authorList>
    </citation>
    <scope>IDENTIFICATION</scope>
</reference>
<name>A0A915JF49_ROMCU</name>
<sequence>MIESMLLETAKNGSSKLSMEDIQNPGYPNIRRTSLISTQIASLTRFPIRIIVWSEGLKAQAHRLLTASSRRPFKGSCSSLPYN</sequence>
<evidence type="ECO:0000256" key="1">
    <source>
        <dbReference type="SAM" id="MobiDB-lite"/>
    </source>
</evidence>
<evidence type="ECO:0000313" key="3">
    <source>
        <dbReference type="WBParaSite" id="nRc.2.0.1.t24819-RA"/>
    </source>
</evidence>
<protein>
    <submittedName>
        <fullName evidence="3">Uncharacterized protein</fullName>
    </submittedName>
</protein>
<keyword evidence="2" id="KW-1185">Reference proteome</keyword>